<dbReference type="InterPro" id="IPR027417">
    <property type="entry name" value="P-loop_NTPase"/>
</dbReference>
<keyword evidence="7" id="KW-0378">Hydrolase</keyword>
<dbReference type="GO" id="GO:0046872">
    <property type="term" value="F:metal ion binding"/>
    <property type="evidence" value="ECO:0007669"/>
    <property type="project" value="UniProtKB-KW"/>
</dbReference>
<keyword evidence="13" id="KW-0234">DNA repair</keyword>
<keyword evidence="15" id="KW-0539">Nucleus</keyword>
<evidence type="ECO:0000256" key="11">
    <source>
        <dbReference type="ARBA" id="ARBA00023014"/>
    </source>
</evidence>
<dbReference type="InterPro" id="IPR045028">
    <property type="entry name" value="DinG/Rad3-like"/>
</dbReference>
<keyword evidence="9" id="KW-0067">ATP-binding</keyword>
<feature type="non-terminal residue" evidence="19">
    <location>
        <position position="1"/>
    </location>
</feature>
<evidence type="ECO:0000256" key="7">
    <source>
        <dbReference type="ARBA" id="ARBA00022801"/>
    </source>
</evidence>
<dbReference type="GO" id="GO:0006281">
    <property type="term" value="P:DNA repair"/>
    <property type="evidence" value="ECO:0007669"/>
    <property type="project" value="UniProtKB-KW"/>
</dbReference>
<sequence>DDLQDEAAGWARVTSFAQGISSAHPPGDWQIFNPGLSMNELAGLGIRSILLTSGTLSPLDSFAYELCLPFPVRLENPHVIDPRQVYIGVVSKGPAGISLNSSFQKRDSPEYKSDLGNLIVNFARTTPDGLLVFFPSYRVLEGCLQHWKNEFTSGSSIWDRIVQHKWAVIEPRSSAAFGQAAADFKAKLDDSSASGAVFFAVCRGKVSEGLDFSDRAGRAVIITGIPYPMKMDPKVRLKQQVLDEEAAKLRSSGKTAKALGGSQWYSQQALRAVNQALGRVIRHQNDYGAIFVMSVSGLARPLGNYRGGYETRSNHLRLLVQLLLNSRSFSGR</sequence>
<keyword evidence="10" id="KW-0408">Iron</keyword>
<protein>
    <recommendedName>
        <fullName evidence="17">Regulator of telomere elongation helicase 1 homolog</fullName>
    </recommendedName>
</protein>
<keyword evidence="6" id="KW-0227">DNA damage</keyword>
<dbReference type="GO" id="GO:0003678">
    <property type="term" value="F:DNA helicase activity"/>
    <property type="evidence" value="ECO:0007669"/>
    <property type="project" value="TreeGrafter"/>
</dbReference>
<dbReference type="GO" id="GO:1904430">
    <property type="term" value="P:negative regulation of t-circle formation"/>
    <property type="evidence" value="ECO:0007669"/>
    <property type="project" value="TreeGrafter"/>
</dbReference>
<keyword evidence="4" id="KW-0479">Metal-binding</keyword>
<keyword evidence="12" id="KW-0238">DNA-binding</keyword>
<evidence type="ECO:0000313" key="19">
    <source>
        <dbReference type="EMBL" id="JAC84632.1"/>
    </source>
</evidence>
<evidence type="ECO:0000256" key="12">
    <source>
        <dbReference type="ARBA" id="ARBA00023125"/>
    </source>
</evidence>
<organism evidence="19">
    <name type="scientific">Tetraselmis sp. GSL018</name>
    <dbReference type="NCBI Taxonomy" id="582737"/>
    <lineage>
        <taxon>Eukaryota</taxon>
        <taxon>Viridiplantae</taxon>
        <taxon>Chlorophyta</taxon>
        <taxon>core chlorophytes</taxon>
        <taxon>Chlorodendrophyceae</taxon>
        <taxon>Chlorodendrales</taxon>
        <taxon>Chlorodendraceae</taxon>
        <taxon>Tetraselmis</taxon>
    </lineage>
</organism>
<dbReference type="PANTHER" id="PTHR11472:SF34">
    <property type="entry name" value="REGULATOR OF TELOMERE ELONGATION HELICASE 1"/>
    <property type="match status" value="1"/>
</dbReference>
<gene>
    <name evidence="19" type="primary">RTEL1</name>
    <name evidence="19" type="ORF">TSPGSL018_514</name>
</gene>
<comment type="catalytic activity">
    <reaction evidence="16">
        <text>ATP + H2O = ADP + phosphate + H(+)</text>
        <dbReference type="Rhea" id="RHEA:13065"/>
        <dbReference type="ChEBI" id="CHEBI:15377"/>
        <dbReference type="ChEBI" id="CHEBI:15378"/>
        <dbReference type="ChEBI" id="CHEBI:30616"/>
        <dbReference type="ChEBI" id="CHEBI:43474"/>
        <dbReference type="ChEBI" id="CHEBI:456216"/>
    </reaction>
</comment>
<evidence type="ECO:0000256" key="16">
    <source>
        <dbReference type="ARBA" id="ARBA00049360"/>
    </source>
</evidence>
<accession>A0A061SHN2</accession>
<dbReference type="FunFam" id="3.40.50.300:FF:000431">
    <property type="entry name" value="Regulator of telomere elongation helicase 1"/>
    <property type="match status" value="1"/>
</dbReference>
<evidence type="ECO:0000256" key="6">
    <source>
        <dbReference type="ARBA" id="ARBA00022763"/>
    </source>
</evidence>
<keyword evidence="8 19" id="KW-0347">Helicase</keyword>
<evidence type="ECO:0000259" key="18">
    <source>
        <dbReference type="SMART" id="SM00491"/>
    </source>
</evidence>
<dbReference type="GO" id="GO:0051539">
    <property type="term" value="F:4 iron, 4 sulfur cluster binding"/>
    <property type="evidence" value="ECO:0007669"/>
    <property type="project" value="UniProtKB-KW"/>
</dbReference>
<comment type="similarity">
    <text evidence="2">Belongs to the helicase family. RAD3/XPD subfamily.</text>
</comment>
<dbReference type="PANTHER" id="PTHR11472">
    <property type="entry name" value="DNA REPAIR DEAD HELICASE RAD3/XP-D SUBFAMILY MEMBER"/>
    <property type="match status" value="1"/>
</dbReference>
<name>A0A061SHN2_9CHLO</name>
<keyword evidence="5" id="KW-0547">Nucleotide-binding</keyword>
<evidence type="ECO:0000256" key="8">
    <source>
        <dbReference type="ARBA" id="ARBA00022806"/>
    </source>
</evidence>
<evidence type="ECO:0000256" key="14">
    <source>
        <dbReference type="ARBA" id="ARBA00023235"/>
    </source>
</evidence>
<dbReference type="GO" id="GO:0010569">
    <property type="term" value="P:regulation of double-strand break repair via homologous recombination"/>
    <property type="evidence" value="ECO:0007669"/>
    <property type="project" value="TreeGrafter"/>
</dbReference>
<dbReference type="CDD" id="cd18788">
    <property type="entry name" value="SF2_C_XPD"/>
    <property type="match status" value="1"/>
</dbReference>
<dbReference type="Pfam" id="PF13307">
    <property type="entry name" value="Helicase_C_2"/>
    <property type="match status" value="1"/>
</dbReference>
<evidence type="ECO:0000256" key="4">
    <source>
        <dbReference type="ARBA" id="ARBA00022723"/>
    </source>
</evidence>
<evidence type="ECO:0000256" key="17">
    <source>
        <dbReference type="ARBA" id="ARBA00073810"/>
    </source>
</evidence>
<dbReference type="GO" id="GO:0016818">
    <property type="term" value="F:hydrolase activity, acting on acid anhydrides, in phosphorus-containing anhydrides"/>
    <property type="evidence" value="ECO:0007669"/>
    <property type="project" value="InterPro"/>
</dbReference>
<evidence type="ECO:0000256" key="15">
    <source>
        <dbReference type="ARBA" id="ARBA00023242"/>
    </source>
</evidence>
<evidence type="ECO:0000256" key="5">
    <source>
        <dbReference type="ARBA" id="ARBA00022741"/>
    </source>
</evidence>
<reference evidence="19" key="1">
    <citation type="submission" date="2014-05" db="EMBL/GenBank/DDBJ databases">
        <title>The transcriptome of the halophilic microalga Tetraselmis sp. GSL018 isolated from the Great Salt Lake, Utah.</title>
        <authorList>
            <person name="Jinkerson R.E."/>
            <person name="D'Adamo S."/>
            <person name="Posewitz M.C."/>
        </authorList>
    </citation>
    <scope>NUCLEOTIDE SEQUENCE</scope>
    <source>
        <strain evidence="19">GSL018</strain>
    </source>
</reference>
<evidence type="ECO:0000256" key="2">
    <source>
        <dbReference type="ARBA" id="ARBA00009146"/>
    </source>
</evidence>
<dbReference type="GO" id="GO:0090657">
    <property type="term" value="P:telomeric loop disassembly"/>
    <property type="evidence" value="ECO:0007669"/>
    <property type="project" value="TreeGrafter"/>
</dbReference>
<keyword evidence="3" id="KW-0004">4Fe-4S</keyword>
<evidence type="ECO:0000256" key="13">
    <source>
        <dbReference type="ARBA" id="ARBA00023204"/>
    </source>
</evidence>
<evidence type="ECO:0000256" key="1">
    <source>
        <dbReference type="ARBA" id="ARBA00004123"/>
    </source>
</evidence>
<dbReference type="GO" id="GO:0005634">
    <property type="term" value="C:nucleus"/>
    <property type="evidence" value="ECO:0007669"/>
    <property type="project" value="UniProtKB-SubCell"/>
</dbReference>
<dbReference type="GO" id="GO:0003677">
    <property type="term" value="F:DNA binding"/>
    <property type="evidence" value="ECO:0007669"/>
    <property type="project" value="UniProtKB-KW"/>
</dbReference>
<proteinExistence type="inferred from homology"/>
<keyword evidence="11" id="KW-0411">Iron-sulfur</keyword>
<comment type="subcellular location">
    <subcellularLocation>
        <location evidence="1">Nucleus</location>
    </subcellularLocation>
</comment>
<dbReference type="InterPro" id="IPR006555">
    <property type="entry name" value="ATP-dep_Helicase_C"/>
</dbReference>
<feature type="domain" description="ATP-dependent helicase C-terminal" evidence="18">
    <location>
        <begin position="137"/>
        <end position="300"/>
    </location>
</feature>
<evidence type="ECO:0000256" key="10">
    <source>
        <dbReference type="ARBA" id="ARBA00023004"/>
    </source>
</evidence>
<dbReference type="GO" id="GO:0045910">
    <property type="term" value="P:negative regulation of DNA recombination"/>
    <property type="evidence" value="ECO:0007669"/>
    <property type="project" value="TreeGrafter"/>
</dbReference>
<dbReference type="SMART" id="SM00491">
    <property type="entry name" value="HELICc2"/>
    <property type="match status" value="1"/>
</dbReference>
<dbReference type="EMBL" id="GBEZ01000236">
    <property type="protein sequence ID" value="JAC84632.1"/>
    <property type="molecule type" value="Transcribed_RNA"/>
</dbReference>
<evidence type="ECO:0000256" key="3">
    <source>
        <dbReference type="ARBA" id="ARBA00022485"/>
    </source>
</evidence>
<dbReference type="AlphaFoldDB" id="A0A061SHN2"/>
<dbReference type="GO" id="GO:0070182">
    <property type="term" value="F:DNA polymerase binding"/>
    <property type="evidence" value="ECO:0007669"/>
    <property type="project" value="TreeGrafter"/>
</dbReference>
<dbReference type="Gene3D" id="3.40.50.300">
    <property type="entry name" value="P-loop containing nucleotide triphosphate hydrolases"/>
    <property type="match status" value="1"/>
</dbReference>
<evidence type="ECO:0000256" key="9">
    <source>
        <dbReference type="ARBA" id="ARBA00022840"/>
    </source>
</evidence>
<keyword evidence="14" id="KW-0413">Isomerase</keyword>
<dbReference type="GO" id="GO:0005524">
    <property type="term" value="F:ATP binding"/>
    <property type="evidence" value="ECO:0007669"/>
    <property type="project" value="UniProtKB-KW"/>
</dbReference>